<keyword evidence="1" id="KW-0479">Metal-binding</keyword>
<evidence type="ECO:0000256" key="6">
    <source>
        <dbReference type="SAM" id="Phobius"/>
    </source>
</evidence>
<organism evidence="8 9">
    <name type="scientific">Zingiber officinale</name>
    <name type="common">Ginger</name>
    <name type="synonym">Amomum zingiber</name>
    <dbReference type="NCBI Taxonomy" id="94328"/>
    <lineage>
        <taxon>Eukaryota</taxon>
        <taxon>Viridiplantae</taxon>
        <taxon>Streptophyta</taxon>
        <taxon>Embryophyta</taxon>
        <taxon>Tracheophyta</taxon>
        <taxon>Spermatophyta</taxon>
        <taxon>Magnoliopsida</taxon>
        <taxon>Liliopsida</taxon>
        <taxon>Zingiberales</taxon>
        <taxon>Zingiberaceae</taxon>
        <taxon>Zingiber</taxon>
    </lineage>
</organism>
<dbReference type="PANTHER" id="PTHR47103">
    <property type="entry name" value="DNA-BINDING PROTEIN"/>
    <property type="match status" value="1"/>
</dbReference>
<evidence type="ECO:0000256" key="1">
    <source>
        <dbReference type="ARBA" id="ARBA00022723"/>
    </source>
</evidence>
<evidence type="ECO:0000256" key="5">
    <source>
        <dbReference type="PROSITE-ProRule" id="PRU00047"/>
    </source>
</evidence>
<dbReference type="Pfam" id="PF00098">
    <property type="entry name" value="zf-CCHC"/>
    <property type="match status" value="9"/>
</dbReference>
<name>A0A8J5LNX7_ZINOF</name>
<dbReference type="Proteomes" id="UP000734854">
    <property type="component" value="Unassembled WGS sequence"/>
</dbReference>
<feature type="domain" description="CCHC-type" evidence="7">
    <location>
        <begin position="195"/>
        <end position="208"/>
    </location>
</feature>
<comment type="caution">
    <text evidence="8">The sequence shown here is derived from an EMBL/GenBank/DDBJ whole genome shotgun (WGS) entry which is preliminary data.</text>
</comment>
<keyword evidence="4" id="KW-0862">Zinc</keyword>
<dbReference type="PANTHER" id="PTHR47103:SF8">
    <property type="entry name" value="DNA-BINDING PROTEIN"/>
    <property type="match status" value="1"/>
</dbReference>
<dbReference type="PROSITE" id="PS50158">
    <property type="entry name" value="ZF_CCHC"/>
    <property type="match status" value="8"/>
</dbReference>
<feature type="domain" description="CCHC-type" evidence="7">
    <location>
        <begin position="240"/>
        <end position="255"/>
    </location>
</feature>
<keyword evidence="6" id="KW-0812">Transmembrane</keyword>
<evidence type="ECO:0000256" key="4">
    <source>
        <dbReference type="ARBA" id="ARBA00022833"/>
    </source>
</evidence>
<feature type="domain" description="CCHC-type" evidence="7">
    <location>
        <begin position="318"/>
        <end position="333"/>
    </location>
</feature>
<feature type="domain" description="CCHC-type" evidence="7">
    <location>
        <begin position="221"/>
        <end position="236"/>
    </location>
</feature>
<dbReference type="Gene3D" id="4.10.60.10">
    <property type="entry name" value="Zinc finger, CCHC-type"/>
    <property type="match status" value="5"/>
</dbReference>
<dbReference type="SMART" id="SM00343">
    <property type="entry name" value="ZnF_C2HC"/>
    <property type="match status" value="9"/>
</dbReference>
<evidence type="ECO:0000313" key="9">
    <source>
        <dbReference type="Proteomes" id="UP000734854"/>
    </source>
</evidence>
<sequence>MGWLWSQVAMENVLCMLGETSPNLVCFIFYEGKFGGSFWTYGGGLDAWFYCEQGGIVLVVVVVVVVVIGVGYSANCNRIEFEEILKMSENSRSPPPDRRIRRERTSYRDAPYRRDFRRSARALGFANFLFLYYRNDLCNNCKRPGHFARECQNAAVCNNCGLPGHIASECTVEAICWNCKEPGHMASNCPNEGICHTCGKAGHLARECSSPQLLPGDMRLCNNCYKPGHIAIDCTNEKACNNCRKTGHFARDCQNEPVCNLCNVAGHVARQCPKSEIFSERSERGGGDYHGGFRDVICRNCNQVGHKSWDCMGPLMICHNCGGRGHMAYECPSGRFMDYGFRRY</sequence>
<protein>
    <recommendedName>
        <fullName evidence="7">CCHC-type domain-containing protein</fullName>
    </recommendedName>
</protein>
<accession>A0A8J5LNX7</accession>
<evidence type="ECO:0000313" key="8">
    <source>
        <dbReference type="EMBL" id="KAG6527630.1"/>
    </source>
</evidence>
<feature type="domain" description="CCHC-type" evidence="7">
    <location>
        <begin position="176"/>
        <end position="191"/>
    </location>
</feature>
<feature type="transmembrane region" description="Helical" evidence="6">
    <location>
        <begin position="47"/>
        <end position="72"/>
    </location>
</feature>
<proteinExistence type="predicted"/>
<dbReference type="InterPro" id="IPR001878">
    <property type="entry name" value="Znf_CCHC"/>
</dbReference>
<keyword evidence="6" id="KW-1133">Transmembrane helix</keyword>
<dbReference type="EMBL" id="JACMSC010000003">
    <property type="protein sequence ID" value="KAG6527630.1"/>
    <property type="molecule type" value="Genomic_DNA"/>
</dbReference>
<keyword evidence="9" id="KW-1185">Reference proteome</keyword>
<reference evidence="8 9" key="1">
    <citation type="submission" date="2020-08" db="EMBL/GenBank/DDBJ databases">
        <title>Plant Genome Project.</title>
        <authorList>
            <person name="Zhang R.-G."/>
        </authorList>
    </citation>
    <scope>NUCLEOTIDE SEQUENCE [LARGE SCALE GENOMIC DNA]</scope>
    <source>
        <tissue evidence="8">Rhizome</tissue>
    </source>
</reference>
<dbReference type="GO" id="GO:0003676">
    <property type="term" value="F:nucleic acid binding"/>
    <property type="evidence" value="ECO:0007669"/>
    <property type="project" value="InterPro"/>
</dbReference>
<gene>
    <name evidence="8" type="ORF">ZIOFF_009755</name>
</gene>
<evidence type="ECO:0000256" key="2">
    <source>
        <dbReference type="ARBA" id="ARBA00022737"/>
    </source>
</evidence>
<evidence type="ECO:0000256" key="3">
    <source>
        <dbReference type="ARBA" id="ARBA00022771"/>
    </source>
</evidence>
<dbReference type="InterPro" id="IPR036875">
    <property type="entry name" value="Znf_CCHC_sf"/>
</dbReference>
<dbReference type="GO" id="GO:0008270">
    <property type="term" value="F:zinc ion binding"/>
    <property type="evidence" value="ECO:0007669"/>
    <property type="project" value="UniProtKB-KW"/>
</dbReference>
<feature type="domain" description="CCHC-type" evidence="7">
    <location>
        <begin position="259"/>
        <end position="274"/>
    </location>
</feature>
<feature type="domain" description="CCHC-type" evidence="7">
    <location>
        <begin position="138"/>
        <end position="153"/>
    </location>
</feature>
<evidence type="ECO:0000259" key="7">
    <source>
        <dbReference type="PROSITE" id="PS50158"/>
    </source>
</evidence>
<keyword evidence="2" id="KW-0677">Repeat</keyword>
<dbReference type="SUPFAM" id="SSF57756">
    <property type="entry name" value="Retrovirus zinc finger-like domains"/>
    <property type="match status" value="4"/>
</dbReference>
<keyword evidence="3 5" id="KW-0863">Zinc-finger</keyword>
<keyword evidence="6" id="KW-0472">Membrane</keyword>
<feature type="domain" description="CCHC-type" evidence="7">
    <location>
        <begin position="157"/>
        <end position="170"/>
    </location>
</feature>
<dbReference type="AlphaFoldDB" id="A0A8J5LNX7"/>